<accession>A0A0D2HNH4</accession>
<keyword evidence="4" id="KW-1185">Reference proteome</keyword>
<name>A0A0D2HNH4_9BACT</name>
<dbReference type="RefSeq" id="WP_044350879.1">
    <property type="nucleotide sequence ID" value="NZ_AZAC01000034.1"/>
</dbReference>
<organism evidence="3 4">
    <name type="scientific">Dethiosulfatarculus sandiegensis</name>
    <dbReference type="NCBI Taxonomy" id="1429043"/>
    <lineage>
        <taxon>Bacteria</taxon>
        <taxon>Pseudomonadati</taxon>
        <taxon>Thermodesulfobacteriota</taxon>
        <taxon>Desulfarculia</taxon>
        <taxon>Desulfarculales</taxon>
        <taxon>Desulfarculaceae</taxon>
        <taxon>Dethiosulfatarculus</taxon>
    </lineage>
</organism>
<dbReference type="Gene3D" id="6.10.250.2410">
    <property type="match status" value="1"/>
</dbReference>
<dbReference type="PATRIC" id="fig|1429043.3.peg.4266"/>
<dbReference type="InParanoid" id="A0A0D2HNH4"/>
<dbReference type="PANTHER" id="PTHR33969:SF2">
    <property type="entry name" value="SEGREGATION AND CONDENSATION PROTEIN A"/>
    <property type="match status" value="1"/>
</dbReference>
<comment type="caution">
    <text evidence="3">The sequence shown here is derived from an EMBL/GenBank/DDBJ whole genome shotgun (WGS) entry which is preliminary data.</text>
</comment>
<dbReference type="Pfam" id="PF02616">
    <property type="entry name" value="SMC_ScpA"/>
    <property type="match status" value="1"/>
</dbReference>
<keyword evidence="2" id="KW-0159">Chromosome partition</keyword>
<dbReference type="InterPro" id="IPR003768">
    <property type="entry name" value="ScpA"/>
</dbReference>
<keyword evidence="2" id="KW-0963">Cytoplasm</keyword>
<dbReference type="HAMAP" id="MF_01805">
    <property type="entry name" value="ScpA"/>
    <property type="match status" value="1"/>
</dbReference>
<evidence type="ECO:0000313" key="3">
    <source>
        <dbReference type="EMBL" id="KIX12113.1"/>
    </source>
</evidence>
<protein>
    <recommendedName>
        <fullName evidence="1 2">Segregation and condensation protein A</fullName>
    </recommendedName>
</protein>
<dbReference type="STRING" id="1429043.X474_20120"/>
<dbReference type="Proteomes" id="UP000032233">
    <property type="component" value="Unassembled WGS sequence"/>
</dbReference>
<dbReference type="EMBL" id="AZAC01000034">
    <property type="protein sequence ID" value="KIX12113.1"/>
    <property type="molecule type" value="Genomic_DNA"/>
</dbReference>
<dbReference type="AlphaFoldDB" id="A0A0D2HNH4"/>
<dbReference type="PANTHER" id="PTHR33969">
    <property type="entry name" value="SEGREGATION AND CONDENSATION PROTEIN A"/>
    <property type="match status" value="1"/>
</dbReference>
<comment type="similarity">
    <text evidence="2">Belongs to the ScpA family.</text>
</comment>
<proteinExistence type="inferred from homology"/>
<sequence length="257" mass="29490">MGVSVKLEIFEGPLDLLLHLIRKNEVDIYDIPIALITRQYLEYLELMREMNISLAGDFLVMAATLTHIKSKSILPSHDPSDDEDEEEGSMEDLVAQLKEHMRLKAAAQELDSRPRLQRDIFPRGGGQKELDQALAQGKEPPLVRAGLFDLIEAFHRLMQRQVRALDLSLPDEGISLEDRMTQLLEMIKSVESILFEELFADVRTRDNLVVTFLALLELTRLGLMKVYQQRTYDGDSQQESWGVLRIFNRPLQEDEEA</sequence>
<evidence type="ECO:0000256" key="2">
    <source>
        <dbReference type="HAMAP-Rule" id="MF_01805"/>
    </source>
</evidence>
<dbReference type="GO" id="GO:0051301">
    <property type="term" value="P:cell division"/>
    <property type="evidence" value="ECO:0007669"/>
    <property type="project" value="UniProtKB-KW"/>
</dbReference>
<dbReference type="GO" id="GO:0005737">
    <property type="term" value="C:cytoplasm"/>
    <property type="evidence" value="ECO:0007669"/>
    <property type="project" value="UniProtKB-SubCell"/>
</dbReference>
<comment type="subcellular location">
    <subcellularLocation>
        <location evidence="2">Cytoplasm</location>
    </subcellularLocation>
    <text evidence="2">Associated with two foci at the outer edges of the nucleoid region in young cells, and at four foci within both cell halves in older cells.</text>
</comment>
<evidence type="ECO:0000313" key="4">
    <source>
        <dbReference type="Proteomes" id="UP000032233"/>
    </source>
</evidence>
<keyword evidence="2" id="KW-0132">Cell division</keyword>
<comment type="function">
    <text evidence="2">Participates in chromosomal partition during cell division. May act via the formation of a condensin-like complex containing Smc and ScpB that pull DNA away from mid-cell into both cell halves.</text>
</comment>
<gene>
    <name evidence="2" type="primary">scpA</name>
    <name evidence="3" type="ORF">X474_20120</name>
</gene>
<reference evidence="3 4" key="1">
    <citation type="submission" date="2013-11" db="EMBL/GenBank/DDBJ databases">
        <title>Metagenomic analysis of a methanogenic consortium involved in long chain n-alkane degradation.</title>
        <authorList>
            <person name="Davidova I.A."/>
            <person name="Callaghan A.V."/>
            <person name="Wawrik B."/>
            <person name="Pruitt S."/>
            <person name="Marks C."/>
            <person name="Duncan K.E."/>
            <person name="Suflita J.M."/>
        </authorList>
    </citation>
    <scope>NUCLEOTIDE SEQUENCE [LARGE SCALE GENOMIC DNA]</scope>
    <source>
        <strain evidence="3 4">SPR</strain>
    </source>
</reference>
<keyword evidence="2" id="KW-0131">Cell cycle</keyword>
<dbReference type="GO" id="GO:0006260">
    <property type="term" value="P:DNA replication"/>
    <property type="evidence" value="ECO:0007669"/>
    <property type="project" value="UniProtKB-UniRule"/>
</dbReference>
<dbReference type="OrthoDB" id="9811016at2"/>
<comment type="subunit">
    <text evidence="2">Component of a cohesin-like complex composed of ScpA, ScpB and the Smc homodimer, in which ScpA and ScpB bind to the head domain of Smc. The presence of the three proteins is required for the association of the complex with DNA.</text>
</comment>
<evidence type="ECO:0000256" key="1">
    <source>
        <dbReference type="ARBA" id="ARBA00044777"/>
    </source>
</evidence>
<dbReference type="GO" id="GO:0007059">
    <property type="term" value="P:chromosome segregation"/>
    <property type="evidence" value="ECO:0007669"/>
    <property type="project" value="UniProtKB-UniRule"/>
</dbReference>